<gene>
    <name evidence="5" type="ORF">BSTOLATCC_MIC50762</name>
</gene>
<dbReference type="SMART" id="SM01326">
    <property type="entry name" value="PTEN_C2"/>
    <property type="match status" value="1"/>
</dbReference>
<proteinExistence type="predicted"/>
<feature type="domain" description="Phosphatase tensin-type" evidence="3">
    <location>
        <begin position="14"/>
        <end position="184"/>
    </location>
</feature>
<evidence type="ECO:0000256" key="1">
    <source>
        <dbReference type="ARBA" id="ARBA00022801"/>
    </source>
</evidence>
<keyword evidence="1" id="KW-0378">Hydrolase</keyword>
<evidence type="ECO:0000259" key="3">
    <source>
        <dbReference type="PROSITE" id="PS51181"/>
    </source>
</evidence>
<dbReference type="GO" id="GO:0005829">
    <property type="term" value="C:cytosol"/>
    <property type="evidence" value="ECO:0007669"/>
    <property type="project" value="TreeGrafter"/>
</dbReference>
<reference evidence="5" key="1">
    <citation type="submission" date="2021-09" db="EMBL/GenBank/DDBJ databases">
        <authorList>
            <consortium name="AG Swart"/>
            <person name="Singh M."/>
            <person name="Singh A."/>
            <person name="Seah K."/>
            <person name="Emmerich C."/>
        </authorList>
    </citation>
    <scope>NUCLEOTIDE SEQUENCE</scope>
    <source>
        <strain evidence="5">ATCC30299</strain>
    </source>
</reference>
<dbReference type="PROSITE" id="PS51181">
    <property type="entry name" value="PPASE_TENSIN"/>
    <property type="match status" value="1"/>
</dbReference>
<protein>
    <recommendedName>
        <fullName evidence="7">Phosphatidylinositol-3,4,5-trisphosphate 3-phosphatase</fullName>
    </recommendedName>
</protein>
<dbReference type="CDD" id="cd14497">
    <property type="entry name" value="PTP_PTEN-like"/>
    <property type="match status" value="1"/>
</dbReference>
<dbReference type="Proteomes" id="UP001162131">
    <property type="component" value="Unassembled WGS sequence"/>
</dbReference>
<dbReference type="Pfam" id="PF10409">
    <property type="entry name" value="PTEN_C2"/>
    <property type="match status" value="1"/>
</dbReference>
<dbReference type="InterPro" id="IPR014020">
    <property type="entry name" value="Tensin_C2-dom"/>
</dbReference>
<evidence type="ECO:0000313" key="6">
    <source>
        <dbReference type="Proteomes" id="UP001162131"/>
    </source>
</evidence>
<dbReference type="PROSITE" id="PS51182">
    <property type="entry name" value="C2_TENSIN"/>
    <property type="match status" value="1"/>
</dbReference>
<dbReference type="InterPro" id="IPR051281">
    <property type="entry name" value="Dual-spec_lipid-protein_phosph"/>
</dbReference>
<keyword evidence="6" id="KW-1185">Reference proteome</keyword>
<evidence type="ECO:0000313" key="5">
    <source>
        <dbReference type="EMBL" id="CAG9330160.1"/>
    </source>
</evidence>
<comment type="caution">
    <text evidence="5">The sequence shown here is derived from an EMBL/GenBank/DDBJ whole genome shotgun (WGS) entry which is preliminary data.</text>
</comment>
<dbReference type="InterPro" id="IPR029023">
    <property type="entry name" value="Tensin_phosphatase"/>
</dbReference>
<dbReference type="GO" id="GO:0016314">
    <property type="term" value="F:phosphatidylinositol-3,4,5-trisphosphate 3-phosphatase activity"/>
    <property type="evidence" value="ECO:0007669"/>
    <property type="project" value="TreeGrafter"/>
</dbReference>
<evidence type="ECO:0000259" key="2">
    <source>
        <dbReference type="PROSITE" id="PS50056"/>
    </source>
</evidence>
<accession>A0AAU9JYF8</accession>
<dbReference type="PROSITE" id="PS50056">
    <property type="entry name" value="TYR_PHOSPHATASE_2"/>
    <property type="match status" value="1"/>
</dbReference>
<dbReference type="InterPro" id="IPR035892">
    <property type="entry name" value="C2_domain_sf"/>
</dbReference>
<evidence type="ECO:0000259" key="4">
    <source>
        <dbReference type="PROSITE" id="PS51182"/>
    </source>
</evidence>
<dbReference type="SUPFAM" id="SSF49562">
    <property type="entry name" value="C2 domain (Calcium/lipid-binding domain, CaLB)"/>
    <property type="match status" value="1"/>
</dbReference>
<feature type="domain" description="C2 tensin-type" evidence="4">
    <location>
        <begin position="188"/>
        <end position="323"/>
    </location>
</feature>
<sequence>MVDYLRAIVSGKKKRLKEDGFNLDLSYITPRVIAMSIPGEGLSKIYRNSLDSVSKFLNDRHNGKYRILNLSGIQYDYRKFGDSVKEFPWPDHYPPPVELLFKACKDIHLWLSLDPQNVIAVNCRAGKGRTGTLICCYLIYSGRISDPNQSLLYYKRKRFVQGGGVTQPSQVRYVGYFAEIFHGRVKGPLVVQLSRVQLRTAPHVNGNSSKPFIDMYRNNQLVYSSRESNRDRQKTFQDSWEELQLHEIAVVDKELLLQGDILCKLSHWGAIKYKRICRFSFNTGFTAYGGVSVFPKLEIDPYKFKSSKKVSDQFAINLIFQQICACTSNMEIEDRCQICKANLELEEIERWESIKGVLLERIQMNPSVLLFGDPSLDDIDEELNKSESELNRSV</sequence>
<dbReference type="InterPro" id="IPR000387">
    <property type="entry name" value="Tyr_Pase_dom"/>
</dbReference>
<name>A0AAU9JYF8_9CILI</name>
<dbReference type="PANTHER" id="PTHR12305">
    <property type="entry name" value="PHOSPHATASE WITH HOMOLOGY TO TENSIN"/>
    <property type="match status" value="1"/>
</dbReference>
<organism evidence="5 6">
    <name type="scientific">Blepharisma stoltei</name>
    <dbReference type="NCBI Taxonomy" id="1481888"/>
    <lineage>
        <taxon>Eukaryota</taxon>
        <taxon>Sar</taxon>
        <taxon>Alveolata</taxon>
        <taxon>Ciliophora</taxon>
        <taxon>Postciliodesmatophora</taxon>
        <taxon>Heterotrichea</taxon>
        <taxon>Heterotrichida</taxon>
        <taxon>Blepharismidae</taxon>
        <taxon>Blepharisma</taxon>
    </lineage>
</organism>
<dbReference type="SUPFAM" id="SSF52799">
    <property type="entry name" value="(Phosphotyrosine protein) phosphatases II"/>
    <property type="match status" value="1"/>
</dbReference>
<evidence type="ECO:0008006" key="7">
    <source>
        <dbReference type="Google" id="ProtNLM"/>
    </source>
</evidence>
<dbReference type="PANTHER" id="PTHR12305:SF60">
    <property type="entry name" value="PHOSPHATIDYLINOSITOL 3,4,5-TRISPHOSPHATE 3-PHOSPHATASE TPTE2-RELATED"/>
    <property type="match status" value="1"/>
</dbReference>
<dbReference type="AlphaFoldDB" id="A0AAU9JYF8"/>
<dbReference type="Gene3D" id="3.90.190.10">
    <property type="entry name" value="Protein tyrosine phosphatase superfamily"/>
    <property type="match status" value="1"/>
</dbReference>
<dbReference type="InterPro" id="IPR029021">
    <property type="entry name" value="Prot-tyrosine_phosphatase-like"/>
</dbReference>
<dbReference type="Gene3D" id="2.60.40.1110">
    <property type="match status" value="1"/>
</dbReference>
<dbReference type="Pfam" id="PF22785">
    <property type="entry name" value="Tc-R-P"/>
    <property type="match status" value="1"/>
</dbReference>
<dbReference type="EMBL" id="CAJZBQ010000051">
    <property type="protein sequence ID" value="CAG9330160.1"/>
    <property type="molecule type" value="Genomic_DNA"/>
</dbReference>
<feature type="domain" description="Tyrosine specific protein phosphatases" evidence="2">
    <location>
        <begin position="91"/>
        <end position="158"/>
    </location>
</feature>